<reference evidence="3 4" key="1">
    <citation type="submission" date="2024-02" db="EMBL/GenBank/DDBJ databases">
        <title>A draft genome for the cacao thread blight pathogen Marasmius crinis-equi.</title>
        <authorList>
            <person name="Cohen S.P."/>
            <person name="Baruah I.K."/>
            <person name="Amoako-Attah I."/>
            <person name="Bukari Y."/>
            <person name="Meinhardt L.W."/>
            <person name="Bailey B.A."/>
        </authorList>
    </citation>
    <scope>NUCLEOTIDE SEQUENCE [LARGE SCALE GENOMIC DNA]</scope>
    <source>
        <strain evidence="3 4">GH-76</strain>
    </source>
</reference>
<dbReference type="Gene3D" id="3.30.160.60">
    <property type="entry name" value="Classic Zinc Finger"/>
    <property type="match status" value="1"/>
</dbReference>
<evidence type="ECO:0000259" key="2">
    <source>
        <dbReference type="PROSITE" id="PS50157"/>
    </source>
</evidence>
<dbReference type="PROSITE" id="PS50157">
    <property type="entry name" value="ZINC_FINGER_C2H2_2"/>
    <property type="match status" value="1"/>
</dbReference>
<dbReference type="PROSITE" id="PS00028">
    <property type="entry name" value="ZINC_FINGER_C2H2_1"/>
    <property type="match status" value="1"/>
</dbReference>
<sequence>MPPASKAKRYQCHYEGCARSFFRTSDLTRHLNTAIHKAGILRNRSLSPSPPLSIHSPSIGPAPGDLDLLTPLLTPEANPPPSALLSPPSETAAQPKHIQNHHLIFTGEICDENGVYIPPNSLPKPLVDKSNPWSPFNDEVGFHLANLLFKKAEMSQANVNELLDLWALDIHNRCNDTDSSAPFSNQRELLETIDSIKSGSAPWKCLETTPAGDPLEQATPEWKKASYQVWYRDPDTVVTNILANPDFAKEFDPAPYVQVGVDGQRQLSDFMSGNYTFRHATLIHEELGATVQGAMYCPIILGADKTTVSIATGHVKYHPLYLSIGNLHGAARRGHHNGVVPIGFLAIPKSDRKYDDSSEFRVLRKQLYHASIAAILQLLKSGMTTPVVRLCPDGHFRRIVYDLAAFIADYPEQVLLAGVVQGWCCRCAACNNELEGRAQSRSREWVRTVLEEYGGDGSILWDNFGIDDDVLPFTHFFPCADIHEMLTADLLHQVIKGCFKDMLVEWTWTYLELVHGEAGAKEIMDDIDHRIALSPAFPGLRRFPHGRRFKQWTGDDSKALMKVFVLAVVEYLPEKMVQCLVAFLDFCYLVRRNDFTQKNLDKIQEAVDRFNEAHEIFRYDPDADVQVCQHFSIPRMHAMMHYRELVLEFGAPNGVCSSITESRHITAVKKPWRCSNRNSALSQMLLSNQRLDKMAALRSDLVERGLVPRLHEPPPDPFEVGNEDEGAVDEECIPTKIDMARKRAPNYPRYLPELEEELQQPSLTWLARRFLHEQLLR</sequence>
<protein>
    <recommendedName>
        <fullName evidence="2">C2H2-type domain-containing protein</fullName>
    </recommendedName>
</protein>
<keyword evidence="4" id="KW-1185">Reference proteome</keyword>
<feature type="domain" description="C2H2-type" evidence="2">
    <location>
        <begin position="10"/>
        <end position="36"/>
    </location>
</feature>
<dbReference type="Proteomes" id="UP001465976">
    <property type="component" value="Unassembled WGS sequence"/>
</dbReference>
<dbReference type="InterPro" id="IPR041078">
    <property type="entry name" value="Plavaka"/>
</dbReference>
<gene>
    <name evidence="3" type="ORF">V5O48_013559</name>
</gene>
<dbReference type="InterPro" id="IPR013087">
    <property type="entry name" value="Znf_C2H2_type"/>
</dbReference>
<proteinExistence type="predicted"/>
<dbReference type="EMBL" id="JBAHYK010001343">
    <property type="protein sequence ID" value="KAL0568424.1"/>
    <property type="molecule type" value="Genomic_DNA"/>
</dbReference>
<comment type="caution">
    <text evidence="3">The sequence shown here is derived from an EMBL/GenBank/DDBJ whole genome shotgun (WGS) entry which is preliminary data.</text>
</comment>
<accession>A0ABR3EZR1</accession>
<name>A0ABR3EZR1_9AGAR</name>
<keyword evidence="1" id="KW-0863">Zinc-finger</keyword>
<keyword evidence="1" id="KW-0479">Metal-binding</keyword>
<organism evidence="3 4">
    <name type="scientific">Marasmius crinis-equi</name>
    <dbReference type="NCBI Taxonomy" id="585013"/>
    <lineage>
        <taxon>Eukaryota</taxon>
        <taxon>Fungi</taxon>
        <taxon>Dikarya</taxon>
        <taxon>Basidiomycota</taxon>
        <taxon>Agaricomycotina</taxon>
        <taxon>Agaricomycetes</taxon>
        <taxon>Agaricomycetidae</taxon>
        <taxon>Agaricales</taxon>
        <taxon>Marasmiineae</taxon>
        <taxon>Marasmiaceae</taxon>
        <taxon>Marasmius</taxon>
    </lineage>
</organism>
<evidence type="ECO:0000313" key="4">
    <source>
        <dbReference type="Proteomes" id="UP001465976"/>
    </source>
</evidence>
<keyword evidence="1" id="KW-0862">Zinc</keyword>
<evidence type="ECO:0000313" key="3">
    <source>
        <dbReference type="EMBL" id="KAL0568424.1"/>
    </source>
</evidence>
<evidence type="ECO:0000256" key="1">
    <source>
        <dbReference type="PROSITE-ProRule" id="PRU00042"/>
    </source>
</evidence>
<dbReference type="Pfam" id="PF18759">
    <property type="entry name" value="Plavaka"/>
    <property type="match status" value="1"/>
</dbReference>